<evidence type="ECO:0000313" key="4">
    <source>
        <dbReference type="Proteomes" id="UP000008810"/>
    </source>
</evidence>
<organism evidence="2">
    <name type="scientific">Brachypodium distachyon</name>
    <name type="common">Purple false brome</name>
    <name type="synonym">Trachynia distachya</name>
    <dbReference type="NCBI Taxonomy" id="15368"/>
    <lineage>
        <taxon>Eukaryota</taxon>
        <taxon>Viridiplantae</taxon>
        <taxon>Streptophyta</taxon>
        <taxon>Embryophyta</taxon>
        <taxon>Tracheophyta</taxon>
        <taxon>Spermatophyta</taxon>
        <taxon>Magnoliopsida</taxon>
        <taxon>Liliopsida</taxon>
        <taxon>Poales</taxon>
        <taxon>Poaceae</taxon>
        <taxon>BOP clade</taxon>
        <taxon>Pooideae</taxon>
        <taxon>Stipodae</taxon>
        <taxon>Brachypodieae</taxon>
        <taxon>Brachypodium</taxon>
    </lineage>
</organism>
<dbReference type="InParanoid" id="A0A2K2D6J6"/>
<dbReference type="Gramene" id="PNT69900">
    <property type="protein sequence ID" value="PNT69900"/>
    <property type="gene ID" value="BRADI_2g02622v3"/>
</dbReference>
<dbReference type="Proteomes" id="UP000008810">
    <property type="component" value="Chromosome 2"/>
</dbReference>
<protein>
    <submittedName>
        <fullName evidence="2 3">Uncharacterized protein</fullName>
    </submittedName>
</protein>
<keyword evidence="4" id="KW-1185">Reference proteome</keyword>
<feature type="compositionally biased region" description="Basic and acidic residues" evidence="1">
    <location>
        <begin position="9"/>
        <end position="21"/>
    </location>
</feature>
<dbReference type="EnsemblPlants" id="PNT69900">
    <property type="protein sequence ID" value="PNT69900"/>
    <property type="gene ID" value="BRADI_2g02622v3"/>
</dbReference>
<feature type="region of interest" description="Disordered" evidence="1">
    <location>
        <begin position="1"/>
        <end position="69"/>
    </location>
</feature>
<proteinExistence type="predicted"/>
<name>A0A2K2D6J6_BRADI</name>
<evidence type="ECO:0000256" key="1">
    <source>
        <dbReference type="SAM" id="MobiDB-lite"/>
    </source>
</evidence>
<gene>
    <name evidence="2" type="ORF">BRADI_2g02622v3</name>
</gene>
<evidence type="ECO:0000313" key="2">
    <source>
        <dbReference type="EMBL" id="PNT69900.1"/>
    </source>
</evidence>
<reference evidence="2 3" key="1">
    <citation type="journal article" date="2010" name="Nature">
        <title>Genome sequencing and analysis of the model grass Brachypodium distachyon.</title>
        <authorList>
            <consortium name="International Brachypodium Initiative"/>
        </authorList>
    </citation>
    <scope>NUCLEOTIDE SEQUENCE [LARGE SCALE GENOMIC DNA]</scope>
    <source>
        <strain evidence="2 3">Bd21</strain>
    </source>
</reference>
<dbReference type="AlphaFoldDB" id="A0A2K2D6J6"/>
<evidence type="ECO:0000313" key="3">
    <source>
        <dbReference type="EnsemblPlants" id="PNT69900"/>
    </source>
</evidence>
<dbReference type="EMBL" id="CM000881">
    <property type="protein sequence ID" value="PNT69900.1"/>
    <property type="molecule type" value="Genomic_DNA"/>
</dbReference>
<accession>A0A2K2D6J6</accession>
<reference evidence="2" key="2">
    <citation type="submission" date="2017-06" db="EMBL/GenBank/DDBJ databases">
        <title>WGS assembly of Brachypodium distachyon.</title>
        <authorList>
            <consortium name="The International Brachypodium Initiative"/>
            <person name="Lucas S."/>
            <person name="Harmon-Smith M."/>
            <person name="Lail K."/>
            <person name="Tice H."/>
            <person name="Grimwood J."/>
            <person name="Bruce D."/>
            <person name="Barry K."/>
            <person name="Shu S."/>
            <person name="Lindquist E."/>
            <person name="Wang M."/>
            <person name="Pitluck S."/>
            <person name="Vogel J.P."/>
            <person name="Garvin D.F."/>
            <person name="Mockler T.C."/>
            <person name="Schmutz J."/>
            <person name="Rokhsar D."/>
            <person name="Bevan M.W."/>
        </authorList>
    </citation>
    <scope>NUCLEOTIDE SEQUENCE</scope>
    <source>
        <strain evidence="2">Bd21</strain>
    </source>
</reference>
<sequence length="69" mass="7431">MCLPWCRPRQHDYGRNRKDSRPTASSQLGHDGAGDGQKAPPTPPHLQPPAAGGGHGYAQDKVDDETTLK</sequence>
<feature type="compositionally biased region" description="Basic and acidic residues" evidence="1">
    <location>
        <begin position="58"/>
        <end position="69"/>
    </location>
</feature>
<reference evidence="3" key="3">
    <citation type="submission" date="2018-08" db="UniProtKB">
        <authorList>
            <consortium name="EnsemblPlants"/>
        </authorList>
    </citation>
    <scope>IDENTIFICATION</scope>
    <source>
        <strain evidence="3">cv. Bd21</strain>
    </source>
</reference>